<dbReference type="STRING" id="188477.A0A3S0ZE39"/>
<dbReference type="GO" id="GO:0045664">
    <property type="term" value="P:regulation of neuron differentiation"/>
    <property type="evidence" value="ECO:0007669"/>
    <property type="project" value="TreeGrafter"/>
</dbReference>
<dbReference type="GO" id="GO:0005634">
    <property type="term" value="C:nucleus"/>
    <property type="evidence" value="ECO:0007669"/>
    <property type="project" value="TreeGrafter"/>
</dbReference>
<sequence>MVRHYKWHKKREDSLQQGFMRYSSVDDCGTKYRGCAHNGRQTHYHCVQRNCDKVYVSTSDVQMHANFHRKDSAIIQEGFQRFRATEDCGTPSCAFYGHRTTHFHCRRSQCNFTFKNKADMEKHKSYHQKDEVLSKDGFKKFMKYETCPFPGCRFSKVNNHIHCIRPGCQYVLHSTAQLYSHKRKHERREFENAYRNYRQLQQHRVQSSPDMTVASPSSDGQQTAYQQLPVPINLHHHGSEV</sequence>
<keyword evidence="1" id="KW-0863">Zinc-finger</keyword>
<dbReference type="EMBL" id="RQTK01001001">
    <property type="protein sequence ID" value="RUS72908.1"/>
    <property type="molecule type" value="Genomic_DNA"/>
</dbReference>
<dbReference type="GO" id="GO:0008270">
    <property type="term" value="F:zinc ion binding"/>
    <property type="evidence" value="ECO:0007669"/>
    <property type="project" value="UniProtKB-KW"/>
</dbReference>
<dbReference type="SMART" id="SM00355">
    <property type="entry name" value="ZnF_C2H2"/>
    <property type="match status" value="3"/>
</dbReference>
<evidence type="ECO:0000256" key="1">
    <source>
        <dbReference type="PROSITE-ProRule" id="PRU00042"/>
    </source>
</evidence>
<dbReference type="PROSITE" id="PS00028">
    <property type="entry name" value="ZINC_FINGER_C2H2_1"/>
    <property type="match status" value="3"/>
</dbReference>
<evidence type="ECO:0000313" key="4">
    <source>
        <dbReference type="Proteomes" id="UP000271974"/>
    </source>
</evidence>
<comment type="caution">
    <text evidence="3">The sequence shown here is derived from an EMBL/GenBank/DDBJ whole genome shotgun (WGS) entry which is preliminary data.</text>
</comment>
<dbReference type="InterPro" id="IPR040373">
    <property type="entry name" value="CASZ1"/>
</dbReference>
<evidence type="ECO:0000259" key="2">
    <source>
        <dbReference type="PROSITE" id="PS50157"/>
    </source>
</evidence>
<feature type="domain" description="C2H2-type" evidence="2">
    <location>
        <begin position="44"/>
        <end position="73"/>
    </location>
</feature>
<gene>
    <name evidence="3" type="ORF">EGW08_019328</name>
</gene>
<reference evidence="3 4" key="1">
    <citation type="submission" date="2019-01" db="EMBL/GenBank/DDBJ databases">
        <title>A draft genome assembly of the solar-powered sea slug Elysia chlorotica.</title>
        <authorList>
            <person name="Cai H."/>
            <person name="Li Q."/>
            <person name="Fang X."/>
            <person name="Li J."/>
            <person name="Curtis N.E."/>
            <person name="Altenburger A."/>
            <person name="Shibata T."/>
            <person name="Feng M."/>
            <person name="Maeda T."/>
            <person name="Schwartz J.A."/>
            <person name="Shigenobu S."/>
            <person name="Lundholm N."/>
            <person name="Nishiyama T."/>
            <person name="Yang H."/>
            <person name="Hasebe M."/>
            <person name="Li S."/>
            <person name="Pierce S.K."/>
            <person name="Wang J."/>
        </authorList>
    </citation>
    <scope>NUCLEOTIDE SEQUENCE [LARGE SCALE GENOMIC DNA]</scope>
    <source>
        <strain evidence="3">EC2010</strain>
        <tissue evidence="3">Whole organism of an adult</tissue>
    </source>
</reference>
<name>A0A3S0ZE39_ELYCH</name>
<dbReference type="GO" id="GO:0000977">
    <property type="term" value="F:RNA polymerase II transcription regulatory region sequence-specific DNA binding"/>
    <property type="evidence" value="ECO:0007669"/>
    <property type="project" value="TreeGrafter"/>
</dbReference>
<dbReference type="PANTHER" id="PTHR12451">
    <property type="entry name" value="TRANSCRIPTION FACTOR CASTOR PROTEIN MING -RELATED"/>
    <property type="match status" value="1"/>
</dbReference>
<keyword evidence="1" id="KW-0479">Metal-binding</keyword>
<evidence type="ECO:0000313" key="3">
    <source>
        <dbReference type="EMBL" id="RUS72908.1"/>
    </source>
</evidence>
<dbReference type="InterPro" id="IPR013087">
    <property type="entry name" value="Znf_C2H2_type"/>
</dbReference>
<dbReference type="PROSITE" id="PS50157">
    <property type="entry name" value="ZINC_FINGER_C2H2_2"/>
    <property type="match status" value="2"/>
</dbReference>
<keyword evidence="4" id="KW-1185">Reference proteome</keyword>
<organism evidence="3 4">
    <name type="scientific">Elysia chlorotica</name>
    <name type="common">Eastern emerald elysia</name>
    <name type="synonym">Sea slug</name>
    <dbReference type="NCBI Taxonomy" id="188477"/>
    <lineage>
        <taxon>Eukaryota</taxon>
        <taxon>Metazoa</taxon>
        <taxon>Spiralia</taxon>
        <taxon>Lophotrochozoa</taxon>
        <taxon>Mollusca</taxon>
        <taxon>Gastropoda</taxon>
        <taxon>Heterobranchia</taxon>
        <taxon>Euthyneura</taxon>
        <taxon>Panpulmonata</taxon>
        <taxon>Sacoglossa</taxon>
        <taxon>Placobranchoidea</taxon>
        <taxon>Plakobranchidae</taxon>
        <taxon>Elysia</taxon>
    </lineage>
</organism>
<proteinExistence type="predicted"/>
<keyword evidence="1" id="KW-0862">Zinc</keyword>
<dbReference type="PANTHER" id="PTHR12451:SF0">
    <property type="entry name" value="ZINC FINGER PROTEIN CASTOR HOMOLOG 1"/>
    <property type="match status" value="1"/>
</dbReference>
<dbReference type="Proteomes" id="UP000271974">
    <property type="component" value="Unassembled WGS sequence"/>
</dbReference>
<dbReference type="OrthoDB" id="10063916at2759"/>
<dbReference type="GO" id="GO:0045944">
    <property type="term" value="P:positive regulation of transcription by RNA polymerase II"/>
    <property type="evidence" value="ECO:0007669"/>
    <property type="project" value="TreeGrafter"/>
</dbReference>
<dbReference type="AlphaFoldDB" id="A0A3S0ZE39"/>
<dbReference type="GO" id="GO:0000981">
    <property type="term" value="F:DNA-binding transcription factor activity, RNA polymerase II-specific"/>
    <property type="evidence" value="ECO:0007669"/>
    <property type="project" value="TreeGrafter"/>
</dbReference>
<feature type="non-terminal residue" evidence="3">
    <location>
        <position position="241"/>
    </location>
</feature>
<feature type="domain" description="C2H2-type" evidence="2">
    <location>
        <begin position="103"/>
        <end position="132"/>
    </location>
</feature>
<accession>A0A3S0ZE39</accession>
<protein>
    <recommendedName>
        <fullName evidence="2">C2H2-type domain-containing protein</fullName>
    </recommendedName>
</protein>